<reference evidence="2 3" key="1">
    <citation type="journal article" date="2020" name="Mol. Plant Pathol.">
        <title>Plasmid composition and the chpG gene determine the virulence level of Clavibacter capsici natural isolates in pepper.</title>
        <authorList>
            <person name="Hwang I.S."/>
            <person name="Lee H.M."/>
            <person name="Oh E.J."/>
            <person name="Lee S."/>
            <person name="Heu S."/>
            <person name="Oh C.S."/>
        </authorList>
    </citation>
    <scope>NUCLEOTIDE SEQUENCE [LARGE SCALE GENOMIC DNA]</scope>
    <source>
        <strain evidence="2 3">1101</strain>
    </source>
</reference>
<proteinExistence type="predicted"/>
<feature type="compositionally biased region" description="Basic residues" evidence="1">
    <location>
        <begin position="141"/>
        <end position="150"/>
    </location>
</feature>
<protein>
    <submittedName>
        <fullName evidence="2">DUF4259 domain-containing protein</fullName>
    </submittedName>
</protein>
<evidence type="ECO:0000313" key="3">
    <source>
        <dbReference type="Proteomes" id="UP000503164"/>
    </source>
</evidence>
<keyword evidence="3" id="KW-1185">Reference proteome</keyword>
<dbReference type="AlphaFoldDB" id="A0AAE6XNZ2"/>
<evidence type="ECO:0000256" key="1">
    <source>
        <dbReference type="SAM" id="MobiDB-lite"/>
    </source>
</evidence>
<sequence length="319" mass="33556">MGAWGAGPFENDTAADLLADLAEGVAWAPPAVRDDAPLPVADGERALAMAAVVAAGRQGRDLTGVDHDLDAVALAAGLDDTAVRRIHDLGRHAIAGPAESDLFAVWSESDDLDEWLAASRSAVDGLVDEVAAAPAAPVARTRPRPRRKRLPPPEPGDVLALPLGDGRVQLGQVVARVRTSPYVVLVDLVVPAAEAATHAARVPAAAPVLAAEVSAIRVEDGDWPVVGRAMVDPDRFLPASKVSVPGPDGGRAWIVEDLAGERRRWATPDDVERLPLRTSYSPAALEHAARALAGLGEWLNGFERMRVERIPLARDAFPG</sequence>
<name>A0AAE6XNZ2_9MICO</name>
<accession>A0AAE6XNZ2</accession>
<feature type="region of interest" description="Disordered" evidence="1">
    <location>
        <begin position="135"/>
        <end position="157"/>
    </location>
</feature>
<dbReference type="RefSeq" id="WP_053773355.1">
    <property type="nucleotide sequence ID" value="NZ_CP012573.1"/>
</dbReference>
<dbReference type="EMBL" id="CP048049">
    <property type="protein sequence ID" value="QIS43726.1"/>
    <property type="molecule type" value="Genomic_DNA"/>
</dbReference>
<gene>
    <name evidence="2" type="ORF">GW570_00715</name>
</gene>
<dbReference type="Pfam" id="PF14078">
    <property type="entry name" value="DUF4259"/>
    <property type="match status" value="1"/>
</dbReference>
<organism evidence="2 3">
    <name type="scientific">Clavibacter capsici</name>
    <dbReference type="NCBI Taxonomy" id="1874630"/>
    <lineage>
        <taxon>Bacteria</taxon>
        <taxon>Bacillati</taxon>
        <taxon>Actinomycetota</taxon>
        <taxon>Actinomycetes</taxon>
        <taxon>Micrococcales</taxon>
        <taxon>Microbacteriaceae</taxon>
        <taxon>Clavibacter</taxon>
    </lineage>
</organism>
<dbReference type="InterPro" id="IPR025355">
    <property type="entry name" value="DUF4259"/>
</dbReference>
<dbReference type="Proteomes" id="UP000503164">
    <property type="component" value="Chromosome"/>
</dbReference>
<dbReference type="KEGG" id="ccap:AES38_00710"/>
<evidence type="ECO:0000313" key="2">
    <source>
        <dbReference type="EMBL" id="QIS43726.1"/>
    </source>
</evidence>